<accession>A0A8S0ZQT7</accession>
<evidence type="ECO:0000313" key="4">
    <source>
        <dbReference type="Proteomes" id="UP000494106"/>
    </source>
</evidence>
<keyword evidence="2" id="KW-0732">Signal</keyword>
<feature type="signal peptide" evidence="2">
    <location>
        <begin position="1"/>
        <end position="16"/>
    </location>
</feature>
<reference evidence="3 4" key="1">
    <citation type="submission" date="2020-04" db="EMBL/GenBank/DDBJ databases">
        <authorList>
            <person name="Wallbank WR R."/>
            <person name="Pardo Diaz C."/>
            <person name="Kozak K."/>
            <person name="Martin S."/>
            <person name="Jiggins C."/>
            <person name="Moest M."/>
            <person name="Warren A I."/>
            <person name="Byers J.R.P. K."/>
            <person name="Montejo-Kovacevich G."/>
            <person name="Yen C E."/>
        </authorList>
    </citation>
    <scope>NUCLEOTIDE SEQUENCE [LARGE SCALE GENOMIC DNA]</scope>
</reference>
<evidence type="ECO:0008006" key="5">
    <source>
        <dbReference type="Google" id="ProtNLM"/>
    </source>
</evidence>
<evidence type="ECO:0000256" key="2">
    <source>
        <dbReference type="SAM" id="SignalP"/>
    </source>
</evidence>
<dbReference type="OrthoDB" id="7361349at2759"/>
<dbReference type="Proteomes" id="UP000494106">
    <property type="component" value="Unassembled WGS sequence"/>
</dbReference>
<proteinExistence type="predicted"/>
<organism evidence="3 4">
    <name type="scientific">Arctia plantaginis</name>
    <name type="common">Wood tiger moth</name>
    <name type="synonym">Phalaena plantaginis</name>
    <dbReference type="NCBI Taxonomy" id="874455"/>
    <lineage>
        <taxon>Eukaryota</taxon>
        <taxon>Metazoa</taxon>
        <taxon>Ecdysozoa</taxon>
        <taxon>Arthropoda</taxon>
        <taxon>Hexapoda</taxon>
        <taxon>Insecta</taxon>
        <taxon>Pterygota</taxon>
        <taxon>Neoptera</taxon>
        <taxon>Endopterygota</taxon>
        <taxon>Lepidoptera</taxon>
        <taxon>Glossata</taxon>
        <taxon>Ditrysia</taxon>
        <taxon>Noctuoidea</taxon>
        <taxon>Erebidae</taxon>
        <taxon>Arctiinae</taxon>
        <taxon>Arctia</taxon>
    </lineage>
</organism>
<gene>
    <name evidence="3" type="ORF">APLA_LOCUS6344</name>
</gene>
<feature type="chain" id="PRO_5035829076" description="Secreted protein" evidence="2">
    <location>
        <begin position="17"/>
        <end position="121"/>
    </location>
</feature>
<evidence type="ECO:0000313" key="3">
    <source>
        <dbReference type="EMBL" id="CAB3235898.1"/>
    </source>
</evidence>
<sequence>MNKLFIILLAIGLASAHTFVKRDAPATATSSLESYIETAQKQLQEAFDPEVIKKNFNDIVDKVADAVPTNPVALFCFGPLWNSSISDGPGEYNDGGASARLPHSSLAQADRSLMAPGGPGP</sequence>
<keyword evidence="4" id="KW-1185">Reference proteome</keyword>
<name>A0A8S0ZQT7_ARCPL</name>
<feature type="region of interest" description="Disordered" evidence="1">
    <location>
        <begin position="88"/>
        <end position="121"/>
    </location>
</feature>
<dbReference type="EMBL" id="CADEBC010000485">
    <property type="protein sequence ID" value="CAB3235898.1"/>
    <property type="molecule type" value="Genomic_DNA"/>
</dbReference>
<comment type="caution">
    <text evidence="3">The sequence shown here is derived from an EMBL/GenBank/DDBJ whole genome shotgun (WGS) entry which is preliminary data.</text>
</comment>
<dbReference type="AlphaFoldDB" id="A0A8S0ZQT7"/>
<evidence type="ECO:0000256" key="1">
    <source>
        <dbReference type="SAM" id="MobiDB-lite"/>
    </source>
</evidence>
<protein>
    <recommendedName>
        <fullName evidence="5">Secreted protein</fullName>
    </recommendedName>
</protein>